<dbReference type="WBParaSite" id="L893_g16262.t1">
    <property type="protein sequence ID" value="L893_g16262.t1"/>
    <property type="gene ID" value="L893_g16262"/>
</dbReference>
<dbReference type="Pfam" id="PF00995">
    <property type="entry name" value="Sec1"/>
    <property type="match status" value="1"/>
</dbReference>
<evidence type="ECO:0000313" key="3">
    <source>
        <dbReference type="WBParaSite" id="L893_g16262.t1"/>
    </source>
</evidence>
<dbReference type="InterPro" id="IPR001619">
    <property type="entry name" value="Sec1-like"/>
</dbReference>
<organism evidence="2 3">
    <name type="scientific">Steinernema glaseri</name>
    <dbReference type="NCBI Taxonomy" id="37863"/>
    <lineage>
        <taxon>Eukaryota</taxon>
        <taxon>Metazoa</taxon>
        <taxon>Ecdysozoa</taxon>
        <taxon>Nematoda</taxon>
        <taxon>Chromadorea</taxon>
        <taxon>Rhabditida</taxon>
        <taxon>Tylenchina</taxon>
        <taxon>Panagrolaimomorpha</taxon>
        <taxon>Strongyloidoidea</taxon>
        <taxon>Steinernematidae</taxon>
        <taxon>Steinernema</taxon>
    </lineage>
</organism>
<evidence type="ECO:0000256" key="1">
    <source>
        <dbReference type="ARBA" id="ARBA00009884"/>
    </source>
</evidence>
<proteinExistence type="inferred from homology"/>
<keyword evidence="2" id="KW-1185">Reference proteome</keyword>
<dbReference type="AlphaFoldDB" id="A0A1I7YGT0"/>
<reference evidence="3" key="1">
    <citation type="submission" date="2016-11" db="UniProtKB">
        <authorList>
            <consortium name="WormBaseParasite"/>
        </authorList>
    </citation>
    <scope>IDENTIFICATION</scope>
</reference>
<dbReference type="Proteomes" id="UP000095287">
    <property type="component" value="Unplaced"/>
</dbReference>
<comment type="similarity">
    <text evidence="1">Belongs to the STXBP/unc-18/SEC1 family.</text>
</comment>
<evidence type="ECO:0000313" key="2">
    <source>
        <dbReference type="Proteomes" id="UP000095287"/>
    </source>
</evidence>
<dbReference type="InterPro" id="IPR036045">
    <property type="entry name" value="Sec1-like_sf"/>
</dbReference>
<dbReference type="Gene3D" id="1.25.40.850">
    <property type="match status" value="1"/>
</dbReference>
<name>A0A1I7YGT0_9BILA</name>
<dbReference type="InterPro" id="IPR027482">
    <property type="entry name" value="Sec1-like_dom2"/>
</dbReference>
<accession>A0A1I7YGT0</accession>
<dbReference type="InterPro" id="IPR043155">
    <property type="entry name" value="VPS33_dom3b"/>
</dbReference>
<dbReference type="SUPFAM" id="SSF56815">
    <property type="entry name" value="Sec1/munc18-like (SM) proteins"/>
    <property type="match status" value="1"/>
</dbReference>
<protein>
    <submittedName>
        <fullName evidence="3">Transcriptional regulator</fullName>
    </submittedName>
</protein>
<dbReference type="Gene3D" id="3.40.50.1910">
    <property type="match status" value="1"/>
</dbReference>
<dbReference type="GO" id="GO:0016192">
    <property type="term" value="P:vesicle-mediated transport"/>
    <property type="evidence" value="ECO:0007669"/>
    <property type="project" value="InterPro"/>
</dbReference>
<sequence>MSIIESLDITQIVKLIALQSLVSDGLKKETLDTYKRLIVDTHGSNCLPWLMCLQQAGLIREKAGQTHINSANPIISGFAKTAKQMRLLVDDVHSTVKPTDAAYFYAGYASLLVRHLEGHDRTQWKTVVGDAPLLRSPKKMLFVIGGLTMAEIASIRFSLPDITAICVTSTVTGTQLVRSFDQHGFAFKDALRR</sequence>